<evidence type="ECO:0000256" key="13">
    <source>
        <dbReference type="ARBA" id="ARBA00030342"/>
    </source>
</evidence>
<dbReference type="GO" id="GO:0035299">
    <property type="term" value="F:inositol-1,3,4,5,6-pentakisphosphate 2-kinase activity"/>
    <property type="evidence" value="ECO:0007669"/>
    <property type="project" value="UniProtKB-EC"/>
</dbReference>
<evidence type="ECO:0000256" key="2">
    <source>
        <dbReference type="ARBA" id="ARBA00004141"/>
    </source>
</evidence>
<keyword evidence="7" id="KW-0547">Nucleotide-binding</keyword>
<evidence type="ECO:0000256" key="16">
    <source>
        <dbReference type="SAM" id="Phobius"/>
    </source>
</evidence>
<accession>A0A9P8AAP3</accession>
<feature type="region of interest" description="Disordered" evidence="15">
    <location>
        <begin position="756"/>
        <end position="798"/>
    </location>
</feature>
<reference evidence="17" key="1">
    <citation type="submission" date="2021-07" db="EMBL/GenBank/DDBJ databases">
        <title>Draft genome of Mortierella alpina, strain LL118, isolated from an aspen leaf litter sample.</title>
        <authorList>
            <person name="Yang S."/>
            <person name="Vinatzer B.A."/>
        </authorList>
    </citation>
    <scope>NUCLEOTIDE SEQUENCE</scope>
    <source>
        <strain evidence="17">LL118</strain>
    </source>
</reference>
<dbReference type="InterPro" id="IPR009286">
    <property type="entry name" value="Ins_P5_2-kin"/>
</dbReference>
<dbReference type="SUPFAM" id="SSF48652">
    <property type="entry name" value="Tetraspanin"/>
    <property type="match status" value="1"/>
</dbReference>
<dbReference type="GO" id="GO:0016020">
    <property type="term" value="C:membrane"/>
    <property type="evidence" value="ECO:0007669"/>
    <property type="project" value="UniProtKB-SubCell"/>
</dbReference>
<evidence type="ECO:0000256" key="6">
    <source>
        <dbReference type="ARBA" id="ARBA00022692"/>
    </source>
</evidence>
<feature type="transmembrane region" description="Helical" evidence="16">
    <location>
        <begin position="568"/>
        <end position="593"/>
    </location>
</feature>
<keyword evidence="11 16" id="KW-0472">Membrane</keyword>
<evidence type="ECO:0000256" key="1">
    <source>
        <dbReference type="ARBA" id="ARBA00001774"/>
    </source>
</evidence>
<dbReference type="GO" id="GO:0005524">
    <property type="term" value="F:ATP binding"/>
    <property type="evidence" value="ECO:0007669"/>
    <property type="project" value="UniProtKB-KW"/>
</dbReference>
<protein>
    <recommendedName>
        <fullName evidence="4">Inositol-pentakisphosphate 2-kinase</fullName>
        <ecNumber evidence="3">2.7.1.158</ecNumber>
    </recommendedName>
    <alternativeName>
        <fullName evidence="13">Inositol-1,3,4,5,6-pentakisphosphate 2-kinase</fullName>
    </alternativeName>
    <alternativeName>
        <fullName evidence="12">Ins(1,3,4,5,6)P5 2-kinase</fullName>
    </alternativeName>
</protein>
<dbReference type="EC" id="2.7.1.158" evidence="3"/>
<comment type="subcellular location">
    <subcellularLocation>
        <location evidence="2">Membrane</location>
        <topology evidence="2">Multi-pass membrane protein</topology>
    </subcellularLocation>
</comment>
<keyword evidence="14" id="KW-0175">Coiled coil</keyword>
<dbReference type="PANTHER" id="PTHR14456">
    <property type="entry name" value="INOSITOL POLYPHOSPHATE KINASE 1"/>
    <property type="match status" value="1"/>
</dbReference>
<dbReference type="Pfam" id="PF00335">
    <property type="entry name" value="Tetraspanin"/>
    <property type="match status" value="1"/>
</dbReference>
<evidence type="ECO:0000256" key="11">
    <source>
        <dbReference type="ARBA" id="ARBA00023136"/>
    </source>
</evidence>
<feature type="transmembrane region" description="Helical" evidence="16">
    <location>
        <begin position="503"/>
        <end position="527"/>
    </location>
</feature>
<evidence type="ECO:0000256" key="3">
    <source>
        <dbReference type="ARBA" id="ARBA00012023"/>
    </source>
</evidence>
<gene>
    <name evidence="17" type="ORF">KVV02_007515</name>
</gene>
<evidence type="ECO:0000256" key="14">
    <source>
        <dbReference type="SAM" id="Coils"/>
    </source>
</evidence>
<feature type="coiled-coil region" evidence="14">
    <location>
        <begin position="692"/>
        <end position="726"/>
    </location>
</feature>
<dbReference type="InterPro" id="IPR018499">
    <property type="entry name" value="Tetraspanin/Peripherin"/>
</dbReference>
<evidence type="ECO:0000313" key="17">
    <source>
        <dbReference type="EMBL" id="KAG9325484.1"/>
    </source>
</evidence>
<dbReference type="CDD" id="cd03127">
    <property type="entry name" value="tetraspanin_LEL"/>
    <property type="match status" value="1"/>
</dbReference>
<feature type="compositionally biased region" description="Basic and acidic residues" evidence="15">
    <location>
        <begin position="45"/>
        <end position="56"/>
    </location>
</feature>
<feature type="compositionally biased region" description="Gly residues" evidence="15">
    <location>
        <begin position="757"/>
        <end position="766"/>
    </location>
</feature>
<dbReference type="PANTHER" id="PTHR14456:SF2">
    <property type="entry name" value="INOSITOL-PENTAKISPHOSPHATE 2-KINASE"/>
    <property type="match status" value="1"/>
</dbReference>
<feature type="transmembrane region" description="Helical" evidence="16">
    <location>
        <begin position="664"/>
        <end position="687"/>
    </location>
</feature>
<dbReference type="InterPro" id="IPR043001">
    <property type="entry name" value="IP5_2-K_N_lobe"/>
</dbReference>
<evidence type="ECO:0000256" key="5">
    <source>
        <dbReference type="ARBA" id="ARBA00022679"/>
    </source>
</evidence>
<keyword evidence="5" id="KW-0808">Transferase</keyword>
<proteinExistence type="predicted"/>
<evidence type="ECO:0000256" key="15">
    <source>
        <dbReference type="SAM" id="MobiDB-lite"/>
    </source>
</evidence>
<evidence type="ECO:0000256" key="12">
    <source>
        <dbReference type="ARBA" id="ARBA00029574"/>
    </source>
</evidence>
<name>A0A9P8AAP3_MORAP</name>
<keyword evidence="8" id="KW-0418">Kinase</keyword>
<dbReference type="GO" id="GO:0032958">
    <property type="term" value="P:inositol phosphate biosynthetic process"/>
    <property type="evidence" value="ECO:0007669"/>
    <property type="project" value="TreeGrafter"/>
</dbReference>
<keyword evidence="10 16" id="KW-1133">Transmembrane helix</keyword>
<dbReference type="GO" id="GO:0005634">
    <property type="term" value="C:nucleus"/>
    <property type="evidence" value="ECO:0007669"/>
    <property type="project" value="TreeGrafter"/>
</dbReference>
<feature type="transmembrane region" description="Helical" evidence="16">
    <location>
        <begin position="539"/>
        <end position="561"/>
    </location>
</feature>
<keyword evidence="9" id="KW-0067">ATP-binding</keyword>
<dbReference type="PRINTS" id="PR00259">
    <property type="entry name" value="TMFOUR"/>
</dbReference>
<dbReference type="Gene3D" id="3.30.200.110">
    <property type="entry name" value="Inositol-pentakisphosphate 2-kinase, N-lobe"/>
    <property type="match status" value="1"/>
</dbReference>
<comment type="caution">
    <text evidence="17">The sequence shown here is derived from an EMBL/GenBank/DDBJ whole genome shotgun (WGS) entry which is preliminary data.</text>
</comment>
<evidence type="ECO:0000256" key="7">
    <source>
        <dbReference type="ARBA" id="ARBA00022741"/>
    </source>
</evidence>
<organism evidence="17 18">
    <name type="scientific">Mortierella alpina</name>
    <name type="common">Oleaginous fungus</name>
    <name type="synonym">Mortierella renispora</name>
    <dbReference type="NCBI Taxonomy" id="64518"/>
    <lineage>
        <taxon>Eukaryota</taxon>
        <taxon>Fungi</taxon>
        <taxon>Fungi incertae sedis</taxon>
        <taxon>Mucoromycota</taxon>
        <taxon>Mortierellomycotina</taxon>
        <taxon>Mortierellomycetes</taxon>
        <taxon>Mortierellales</taxon>
        <taxon>Mortierellaceae</taxon>
        <taxon>Mortierella</taxon>
    </lineage>
</organism>
<dbReference type="AlphaFoldDB" id="A0A9P8AAP3"/>
<evidence type="ECO:0000313" key="18">
    <source>
        <dbReference type="Proteomes" id="UP000717515"/>
    </source>
</evidence>
<comment type="catalytic activity">
    <reaction evidence="1">
        <text>1D-myo-inositol 1,3,4,5,6-pentakisphosphate + ATP = 1D-myo-inositol hexakisphosphate + ADP + H(+)</text>
        <dbReference type="Rhea" id="RHEA:20313"/>
        <dbReference type="ChEBI" id="CHEBI:15378"/>
        <dbReference type="ChEBI" id="CHEBI:30616"/>
        <dbReference type="ChEBI" id="CHEBI:57733"/>
        <dbReference type="ChEBI" id="CHEBI:58130"/>
        <dbReference type="ChEBI" id="CHEBI:456216"/>
        <dbReference type="EC" id="2.7.1.158"/>
    </reaction>
</comment>
<evidence type="ECO:0000256" key="9">
    <source>
        <dbReference type="ARBA" id="ARBA00022840"/>
    </source>
</evidence>
<dbReference type="Proteomes" id="UP000717515">
    <property type="component" value="Unassembled WGS sequence"/>
</dbReference>
<dbReference type="Pfam" id="PF06090">
    <property type="entry name" value="Ins_P5_2-kin"/>
    <property type="match status" value="1"/>
</dbReference>
<feature type="compositionally biased region" description="Basic and acidic residues" evidence="15">
    <location>
        <begin position="773"/>
        <end position="782"/>
    </location>
</feature>
<keyword evidence="6 16" id="KW-0812">Transmembrane</keyword>
<evidence type="ECO:0000256" key="4">
    <source>
        <dbReference type="ARBA" id="ARBA00014846"/>
    </source>
</evidence>
<dbReference type="InterPro" id="IPR008952">
    <property type="entry name" value="Tetraspanin_EC2_sf"/>
</dbReference>
<evidence type="ECO:0000256" key="8">
    <source>
        <dbReference type="ARBA" id="ARBA00022777"/>
    </source>
</evidence>
<feature type="transmembrane region" description="Helical" evidence="16">
    <location>
        <begin position="473"/>
        <end position="491"/>
    </location>
</feature>
<dbReference type="EMBL" id="JAIFTL010000039">
    <property type="protein sequence ID" value="KAG9325484.1"/>
    <property type="molecule type" value="Genomic_DNA"/>
</dbReference>
<sequence>MATVAGLYHVEHWQYRAEGNANLVLCYAGPDPRFATAMLRLRKADRQVDRPEEDSRSTTTSQQLDVAPVVSKHDVSKESVFASRVIGLLLGEEFVEQLVAITLPSEFLASLAAAVEPLRPQSRLHKVIDCTQRVGFLALDHTQFIQRHPKHPSVAVEIKPKWGFLSKSSFIRKEHGIKKRKCRFCMYQYHKLKAGQEQSLSEYCPIDLFSTSHHLVQDSLNALVQTPQNNFRLFVNGEQQTVSKEAIAHVMVGSNVGSAQQEKIAPQGTHPTHPTTLVEVLARVLSESPLLKRLGRLQQALDSLDVETIHRFYDKLADPATSYLPEPTLEEFLNTAEAFLERTDLDAMMQEDQETFETHNEASIGFGADDDLDEIPDHLKMHFVREFLLSATLKDCSILITIRRDGQVEENRDTTSQPAIGMDKLDESAVEFRERVHRIEVSGESYQYKITCIDLDPKKIVSVPMYLKKDRAIVDHYLAVCSGSTQMYVIVRSSRSYGPIQNAIAVLNLLSLLVGMILLCVGTFVYFAPGAVFVTSTLLPHLVLVLGATISLVSFLGYYGVMNEKRWILWLHGLILLIAIALQITVGAIAFVYRNQGNEVLDKAWDRVFRSDPRVIQDLESIFQCCGFENVLDRAVPVTCALDHHYMTGCRENIQTAFQDSLQAIGVIGAILGGIELVSLLGAAILYHRFDKQKYERERDEGEATLVRALLEAQNVERQIEEARRERDRDVSYRALAQQVRAQTLARAEEEGLLAREGGGAGGVGLGRQSRKGAHDGGRAPRDPPPYGTFDSTTPGTL</sequence>
<feature type="region of interest" description="Disordered" evidence="15">
    <location>
        <begin position="45"/>
        <end position="64"/>
    </location>
</feature>
<evidence type="ECO:0000256" key="10">
    <source>
        <dbReference type="ARBA" id="ARBA00022989"/>
    </source>
</evidence>